<organism evidence="1 2">
    <name type="scientific">Ignisphaera aggregans (strain DSM 17230 / JCM 13409 / AQ1.S1)</name>
    <dbReference type="NCBI Taxonomy" id="583356"/>
    <lineage>
        <taxon>Archaea</taxon>
        <taxon>Thermoproteota</taxon>
        <taxon>Thermoprotei</taxon>
        <taxon>Desulfurococcales</taxon>
        <taxon>Desulfurococcaceae</taxon>
        <taxon>Ignisphaera</taxon>
    </lineage>
</organism>
<gene>
    <name evidence="1" type="ordered locus">Igag_0642</name>
</gene>
<evidence type="ECO:0000313" key="2">
    <source>
        <dbReference type="Proteomes" id="UP000001304"/>
    </source>
</evidence>
<dbReference type="BioCyc" id="IAGG583356:GHAH-641-MONOMER"/>
<accession>E0SSS5</accession>
<name>E0SSS5_IGNAA</name>
<dbReference type="AlphaFoldDB" id="E0SSS5"/>
<sequence>MNNHGNGNIIDLEIIGLRKLGLPGIVKHIKSMAEFEIE</sequence>
<keyword evidence="2" id="KW-1185">Reference proteome</keyword>
<dbReference type="KEGG" id="iag:Igag_0642"/>
<dbReference type="EMBL" id="CP002098">
    <property type="protein sequence ID" value="ADM27475.1"/>
    <property type="molecule type" value="Genomic_DNA"/>
</dbReference>
<dbReference type="Proteomes" id="UP000001304">
    <property type="component" value="Chromosome"/>
</dbReference>
<evidence type="ECO:0000313" key="1">
    <source>
        <dbReference type="EMBL" id="ADM27475.1"/>
    </source>
</evidence>
<dbReference type="STRING" id="583356.Igag_0642"/>
<dbReference type="HOGENOM" id="CLU_3322909_0_0_2"/>
<protein>
    <submittedName>
        <fullName evidence="1">Uncharacterized protein</fullName>
    </submittedName>
</protein>
<proteinExistence type="predicted"/>
<reference evidence="1 2" key="1">
    <citation type="journal article" date="2010" name="Stand. Genomic Sci.">
        <title>Complete genome sequence of Ignisphaera aggregans type strain (AQ1.S1).</title>
        <authorList>
            <person name="Goker M."/>
            <person name="Held B."/>
            <person name="Lapidus A."/>
            <person name="Nolan M."/>
            <person name="Spring S."/>
            <person name="Yasawong M."/>
            <person name="Lucas S."/>
            <person name="Glavina Del Rio T."/>
            <person name="Tice H."/>
            <person name="Cheng J.F."/>
            <person name="Goodwin L."/>
            <person name="Tapia R."/>
            <person name="Pitluck S."/>
            <person name="Liolios K."/>
            <person name="Ivanova N."/>
            <person name="Mavromatis K."/>
            <person name="Mikhailova N."/>
            <person name="Pati A."/>
            <person name="Chen A."/>
            <person name="Palaniappan K."/>
            <person name="Brambilla E."/>
            <person name="Land M."/>
            <person name="Hauser L."/>
            <person name="Chang Y.J."/>
            <person name="Jeffries C.D."/>
            <person name="Brettin T."/>
            <person name="Detter J.C."/>
            <person name="Han C."/>
            <person name="Rohde M."/>
            <person name="Sikorski J."/>
            <person name="Woyke T."/>
            <person name="Bristow J."/>
            <person name="Eisen J.A."/>
            <person name="Markowitz V."/>
            <person name="Hugenholtz P."/>
            <person name="Kyrpides N.C."/>
            <person name="Klenk H.P."/>
        </authorList>
    </citation>
    <scope>NUCLEOTIDE SEQUENCE [LARGE SCALE GENOMIC DNA]</scope>
    <source>
        <strain evidence="2">DSM 17230 / JCM 13409 / AQ1.S1</strain>
    </source>
</reference>